<keyword evidence="2" id="KW-1185">Reference proteome</keyword>
<reference evidence="1 2" key="1">
    <citation type="submission" date="2019-07" db="EMBL/GenBank/DDBJ databases">
        <title>Tepidimonas thermarum AA-1 draft genome.</title>
        <authorList>
            <person name="Da Costa M.S."/>
            <person name="Froufe H.J.C."/>
            <person name="Egas C."/>
            <person name="Albuquerque L."/>
        </authorList>
    </citation>
    <scope>NUCLEOTIDE SEQUENCE [LARGE SCALE GENOMIC DNA]</scope>
    <source>
        <strain evidence="1 2">AA-1</strain>
    </source>
</reference>
<name>A0A554X4X3_9BURK</name>
<dbReference type="SUPFAM" id="SSF53448">
    <property type="entry name" value="Nucleotide-diphospho-sugar transferases"/>
    <property type="match status" value="1"/>
</dbReference>
<dbReference type="InterPro" id="IPR029044">
    <property type="entry name" value="Nucleotide-diphossugar_trans"/>
</dbReference>
<gene>
    <name evidence="1" type="ORF">Tther_00792</name>
</gene>
<protein>
    <recommendedName>
        <fullName evidence="3">Glycosyl transferase</fullName>
    </recommendedName>
</protein>
<comment type="caution">
    <text evidence="1">The sequence shown here is derived from an EMBL/GenBank/DDBJ whole genome shotgun (WGS) entry which is preliminary data.</text>
</comment>
<dbReference type="AlphaFoldDB" id="A0A554X4X3"/>
<dbReference type="EMBL" id="VJOL01000009">
    <property type="protein sequence ID" value="TSE30889.1"/>
    <property type="molecule type" value="Genomic_DNA"/>
</dbReference>
<sequence length="286" mass="32674">MDKQFLTIRWGTKYGPEYVNRLYAMVARHTTPPFRFYCLTDDPGHIRPEVTCLPLPELGCELPRNTYGIWGKSRLWHRELPGLRGPVLFLDLDVVVVGSMDAFFTYGDPNDVILARNPNTPFERLGQTSIFRYPVGKLAPLRERFLQDPQGIADRYRFEQRFVTRHAPGGVRFWPRGWVAHFKMHCIPPFPLNYWLAPRLPRQARVVIFPGPLNPPDAIAGRWHAAAPALPPLAHIRAGLRGEREAGLLRHLRHYNRPAAWVADHWHDGAGDASHVPDGDAAHKRS</sequence>
<evidence type="ECO:0000313" key="1">
    <source>
        <dbReference type="EMBL" id="TSE30889.1"/>
    </source>
</evidence>
<evidence type="ECO:0008006" key="3">
    <source>
        <dbReference type="Google" id="ProtNLM"/>
    </source>
</evidence>
<dbReference type="Proteomes" id="UP000318542">
    <property type="component" value="Unassembled WGS sequence"/>
</dbReference>
<accession>A0A554X4X3</accession>
<organism evidence="1 2">
    <name type="scientific">Tepidimonas thermarum</name>
    <dbReference type="NCBI Taxonomy" id="335431"/>
    <lineage>
        <taxon>Bacteria</taxon>
        <taxon>Pseudomonadati</taxon>
        <taxon>Pseudomonadota</taxon>
        <taxon>Betaproteobacteria</taxon>
        <taxon>Burkholderiales</taxon>
        <taxon>Tepidimonas</taxon>
    </lineage>
</organism>
<dbReference type="OrthoDB" id="564871at2"/>
<proteinExistence type="predicted"/>
<dbReference type="RefSeq" id="WP_143901168.1">
    <property type="nucleotide sequence ID" value="NZ_VJOL01000009.1"/>
</dbReference>
<evidence type="ECO:0000313" key="2">
    <source>
        <dbReference type="Proteomes" id="UP000318542"/>
    </source>
</evidence>